<protein>
    <submittedName>
        <fullName evidence="3">PPOX class probable F420-dependent enzyme</fullName>
    </submittedName>
</protein>
<accession>A0A7W8QPJ2</accession>
<comment type="caution">
    <text evidence="3">The sequence shown here is derived from an EMBL/GenBank/DDBJ whole genome shotgun (WGS) entry which is preliminary data.</text>
</comment>
<dbReference type="InterPro" id="IPR012349">
    <property type="entry name" value="Split_barrel_FMN-bd"/>
</dbReference>
<dbReference type="NCBIfam" id="TIGR03667">
    <property type="entry name" value="Rv3369"/>
    <property type="match status" value="1"/>
</dbReference>
<feature type="domain" description="Pyridoxamine 5'-phosphate oxidase N-terminal" evidence="2">
    <location>
        <begin position="5"/>
        <end position="132"/>
    </location>
</feature>
<sequence length="135" mass="14768">MAFTLTEKLRRHVHEDEVVWLGTVSGAGRPTTRPVWFHWDGSAFRVYTSPGSAKVRHLRAAPGASLNFNCSPEGEDVAVVLGTAEVVDDPGPPSADAGYMARYAARLPGIGFTPAEFDASYRVLLRIVPERSWEL</sequence>
<dbReference type="Proteomes" id="UP000572635">
    <property type="component" value="Unassembled WGS sequence"/>
</dbReference>
<dbReference type="InterPro" id="IPR019966">
    <property type="entry name" value="F420-dep_enz_PPOX_Rv3369"/>
</dbReference>
<dbReference type="PANTHER" id="PTHR35176:SF6">
    <property type="entry name" value="HEME OXYGENASE HI_0854-RELATED"/>
    <property type="match status" value="1"/>
</dbReference>
<dbReference type="InterPro" id="IPR052019">
    <property type="entry name" value="F420H2_bilvrd_red/Heme_oxyg"/>
</dbReference>
<dbReference type="GO" id="GO:0070967">
    <property type="term" value="F:coenzyme F420 binding"/>
    <property type="evidence" value="ECO:0007669"/>
    <property type="project" value="TreeGrafter"/>
</dbReference>
<reference evidence="3 4" key="1">
    <citation type="submission" date="2020-08" db="EMBL/GenBank/DDBJ databases">
        <title>Sequencing the genomes of 1000 actinobacteria strains.</title>
        <authorList>
            <person name="Klenk H.-P."/>
        </authorList>
    </citation>
    <scope>NUCLEOTIDE SEQUENCE [LARGE SCALE GENOMIC DNA]</scope>
    <source>
        <strain evidence="3 4">DSM 44551</strain>
    </source>
</reference>
<proteinExistence type="predicted"/>
<dbReference type="SUPFAM" id="SSF50475">
    <property type="entry name" value="FMN-binding split barrel"/>
    <property type="match status" value="1"/>
</dbReference>
<evidence type="ECO:0000259" key="2">
    <source>
        <dbReference type="Pfam" id="PF01243"/>
    </source>
</evidence>
<evidence type="ECO:0000313" key="4">
    <source>
        <dbReference type="Proteomes" id="UP000572635"/>
    </source>
</evidence>
<keyword evidence="1" id="KW-0560">Oxidoreductase</keyword>
<evidence type="ECO:0000313" key="3">
    <source>
        <dbReference type="EMBL" id="MBB5434225.1"/>
    </source>
</evidence>
<dbReference type="GO" id="GO:0016627">
    <property type="term" value="F:oxidoreductase activity, acting on the CH-CH group of donors"/>
    <property type="evidence" value="ECO:0007669"/>
    <property type="project" value="TreeGrafter"/>
</dbReference>
<gene>
    <name evidence="3" type="ORF">HDA36_004309</name>
</gene>
<dbReference type="InterPro" id="IPR011576">
    <property type="entry name" value="Pyridox_Oxase_N"/>
</dbReference>
<organism evidence="3 4">
    <name type="scientific">Nocardiopsis composta</name>
    <dbReference type="NCBI Taxonomy" id="157465"/>
    <lineage>
        <taxon>Bacteria</taxon>
        <taxon>Bacillati</taxon>
        <taxon>Actinomycetota</taxon>
        <taxon>Actinomycetes</taxon>
        <taxon>Streptosporangiales</taxon>
        <taxon>Nocardiopsidaceae</taxon>
        <taxon>Nocardiopsis</taxon>
    </lineage>
</organism>
<name>A0A7W8QPJ2_9ACTN</name>
<dbReference type="AlphaFoldDB" id="A0A7W8QPJ2"/>
<keyword evidence="4" id="KW-1185">Reference proteome</keyword>
<evidence type="ECO:0000256" key="1">
    <source>
        <dbReference type="ARBA" id="ARBA00023002"/>
    </source>
</evidence>
<dbReference type="RefSeq" id="WP_184394680.1">
    <property type="nucleotide sequence ID" value="NZ_BAAAJD010000021.1"/>
</dbReference>
<dbReference type="Gene3D" id="2.30.110.10">
    <property type="entry name" value="Electron Transport, Fmn-binding Protein, Chain A"/>
    <property type="match status" value="1"/>
</dbReference>
<dbReference type="EMBL" id="JACHDB010000001">
    <property type="protein sequence ID" value="MBB5434225.1"/>
    <property type="molecule type" value="Genomic_DNA"/>
</dbReference>
<dbReference type="GO" id="GO:0005829">
    <property type="term" value="C:cytosol"/>
    <property type="evidence" value="ECO:0007669"/>
    <property type="project" value="TreeGrafter"/>
</dbReference>
<dbReference type="PANTHER" id="PTHR35176">
    <property type="entry name" value="HEME OXYGENASE HI_0854-RELATED"/>
    <property type="match status" value="1"/>
</dbReference>
<dbReference type="Pfam" id="PF01243">
    <property type="entry name" value="PNPOx_N"/>
    <property type="match status" value="1"/>
</dbReference>